<proteinExistence type="evidence at transcript level"/>
<sequence>FLLLFLSIFQLNEVHGDYEIVRGCPSKDAQEGEVAEYCNFFCGLNDQNQTQEGYYTNGTRCKITHIPGVPEGVCIDLLGMEGCRPLNETFTRRFMKFWAKRTTTPTTGTQETNPTTIATTTTTTRSSTTTKSKSTKKPKKTKRPKTKKPKTSKKTRPRRPPSLPWIFHGENTGRINCLRSTRQSTRGRRSPKA</sequence>
<feature type="chain" id="PRO_5001519770" evidence="2">
    <location>
        <begin position="17"/>
        <end position="193"/>
    </location>
</feature>
<feature type="compositionally biased region" description="Basic residues" evidence="1">
    <location>
        <begin position="133"/>
        <end position="159"/>
    </location>
</feature>
<feature type="compositionally biased region" description="Low complexity" evidence="1">
    <location>
        <begin position="102"/>
        <end position="132"/>
    </location>
</feature>
<reference evidence="3" key="1">
    <citation type="submission" date="2014-03" db="EMBL/GenBank/DDBJ databases">
        <title>The sialotranscriptome of Amblyomma triste, Amblyomma parvum and Amblyomma cajennense ticks, uncovered by 454-based RNA-seq.</title>
        <authorList>
            <person name="Garcia G.R."/>
            <person name="Gardinassi L.G."/>
            <person name="Ribeiro J.M."/>
            <person name="Anatriello E."/>
            <person name="Ferreira B.R."/>
            <person name="Moreira H.N."/>
            <person name="Mafra C."/>
            <person name="Olegario M.M."/>
            <person name="Szabo P.J."/>
            <person name="Miranda-Santos I.K."/>
            <person name="Maruyama S.R."/>
        </authorList>
    </citation>
    <scope>NUCLEOTIDE SEQUENCE</scope>
    <source>
        <strain evidence="3">Uberlandia</strain>
        <tissue evidence="3">Salivary glands</tissue>
    </source>
</reference>
<accession>A0A023FEB1</accession>
<feature type="non-terminal residue" evidence="3">
    <location>
        <position position="1"/>
    </location>
</feature>
<evidence type="ECO:0000313" key="3">
    <source>
        <dbReference type="EMBL" id="JAC19168.1"/>
    </source>
</evidence>
<evidence type="ECO:0000256" key="1">
    <source>
        <dbReference type="SAM" id="MobiDB-lite"/>
    </source>
</evidence>
<feature type="non-terminal residue" evidence="3">
    <location>
        <position position="193"/>
    </location>
</feature>
<evidence type="ECO:0000256" key="2">
    <source>
        <dbReference type="SAM" id="SignalP"/>
    </source>
</evidence>
<feature type="signal peptide" evidence="2">
    <location>
        <begin position="1"/>
        <end position="16"/>
    </location>
</feature>
<feature type="region of interest" description="Disordered" evidence="1">
    <location>
        <begin position="101"/>
        <end position="193"/>
    </location>
</feature>
<dbReference type="AlphaFoldDB" id="A0A023FEB1"/>
<organism evidence="3">
    <name type="scientific">Amblyomma cajennense</name>
    <name type="common">Cayenne tick</name>
    <name type="synonym">Acarus cajennensis</name>
    <dbReference type="NCBI Taxonomy" id="34607"/>
    <lineage>
        <taxon>Eukaryota</taxon>
        <taxon>Metazoa</taxon>
        <taxon>Ecdysozoa</taxon>
        <taxon>Arthropoda</taxon>
        <taxon>Chelicerata</taxon>
        <taxon>Arachnida</taxon>
        <taxon>Acari</taxon>
        <taxon>Parasitiformes</taxon>
        <taxon>Ixodida</taxon>
        <taxon>Ixodoidea</taxon>
        <taxon>Ixodidae</taxon>
        <taxon>Amblyomminae</taxon>
        <taxon>Amblyomma</taxon>
    </lineage>
</organism>
<keyword evidence="2" id="KW-0732">Signal</keyword>
<name>A0A023FEB1_AMBCJ</name>
<protein>
    <submittedName>
        <fullName evidence="3">Putative basic tail protein</fullName>
    </submittedName>
</protein>
<dbReference type="EMBL" id="GBBK01005314">
    <property type="protein sequence ID" value="JAC19168.1"/>
    <property type="molecule type" value="mRNA"/>
</dbReference>